<reference evidence="12" key="1">
    <citation type="submission" date="2020-10" db="EMBL/GenBank/DDBJ databases">
        <authorList>
            <person name="Gilroy R."/>
        </authorList>
    </citation>
    <scope>NUCLEOTIDE SEQUENCE</scope>
    <source>
        <strain evidence="12">ChiW25-3613</strain>
    </source>
</reference>
<dbReference type="InterPro" id="IPR036900">
    <property type="entry name" value="A-D-PHexomutase_C_sf"/>
</dbReference>
<organism evidence="12 13">
    <name type="scientific">Candidatus Coproplasma stercoripullorum</name>
    <dbReference type="NCBI Taxonomy" id="2840751"/>
    <lineage>
        <taxon>Bacteria</taxon>
        <taxon>Bacillati</taxon>
        <taxon>Bacillota</taxon>
        <taxon>Clostridia</taxon>
        <taxon>Eubacteriales</taxon>
        <taxon>Candidatus Coproplasma</taxon>
    </lineage>
</organism>
<evidence type="ECO:0000256" key="1">
    <source>
        <dbReference type="ARBA" id="ARBA00001946"/>
    </source>
</evidence>
<accession>A0A9D1AFT7</accession>
<evidence type="ECO:0000256" key="5">
    <source>
        <dbReference type="ARBA" id="ARBA00022842"/>
    </source>
</evidence>
<name>A0A9D1AFT7_9FIRM</name>
<dbReference type="GO" id="GO:0005975">
    <property type="term" value="P:carbohydrate metabolic process"/>
    <property type="evidence" value="ECO:0007669"/>
    <property type="project" value="InterPro"/>
</dbReference>
<comment type="similarity">
    <text evidence="2 7">Belongs to the phosphohexose mutase family.</text>
</comment>
<dbReference type="GO" id="GO:0008966">
    <property type="term" value="F:phosphoglucosamine mutase activity"/>
    <property type="evidence" value="ECO:0007669"/>
    <property type="project" value="TreeGrafter"/>
</dbReference>
<dbReference type="InterPro" id="IPR005844">
    <property type="entry name" value="A-D-PHexomutase_a/b/a-I"/>
</dbReference>
<dbReference type="Proteomes" id="UP000824179">
    <property type="component" value="Unassembled WGS sequence"/>
</dbReference>
<feature type="domain" description="Alpha-D-phosphohexomutase C-terminal" evidence="8">
    <location>
        <begin position="404"/>
        <end position="447"/>
    </location>
</feature>
<dbReference type="Pfam" id="PF00408">
    <property type="entry name" value="PGM_PMM_IV"/>
    <property type="match status" value="1"/>
</dbReference>
<dbReference type="GO" id="GO:0005829">
    <property type="term" value="C:cytosol"/>
    <property type="evidence" value="ECO:0007669"/>
    <property type="project" value="TreeGrafter"/>
</dbReference>
<keyword evidence="4 7" id="KW-0479">Metal-binding</keyword>
<sequence>MKTDKYFGTDGFRGRAGVCLTAEHAYKTGRFLGLRFGRVNGSENACAGGRCRVVIGKDTRRSSYMLEYSLVAGLTSAGADAYIMHVTTTASVSYITRTDGFDCGIMISASHNPFYDNGIKLIGPGGEKLDDDIIAELEGYLDGVLPEGFEERAVSGADIGRSVDYVSGRNRYIGHLISLSVCSFKGFKVGLDCANGSAWQIAKSVFDALGARTYLIGGEPDGLNINSSGSTKPAALCELVKREGLDAGFAFDGDADRCIAVDESGGVVDGDGELYILSNRLKELGEMNGAGVVCTVLSNSALISSLAAEGIKSAVTMVGDRFVYKKMCKTGAALGGEKSGHIIISKYGASGDGLVTAIKLLEAAAEHGATLSRLLRGYEPLPQLERSVPVRDREAAFCKELLLFCDGVSAEENCARIVVRPSGTEPVIRLMAEGLSREACGRCLERIERYIRDM</sequence>
<comment type="cofactor">
    <cofactor evidence="1">
        <name>Mg(2+)</name>
        <dbReference type="ChEBI" id="CHEBI:18420"/>
    </cofactor>
</comment>
<dbReference type="Pfam" id="PF02878">
    <property type="entry name" value="PGM_PMM_I"/>
    <property type="match status" value="1"/>
</dbReference>
<dbReference type="PANTHER" id="PTHR42946">
    <property type="entry name" value="PHOSPHOHEXOSE MUTASE"/>
    <property type="match status" value="1"/>
</dbReference>
<dbReference type="Gene3D" id="3.40.120.10">
    <property type="entry name" value="Alpha-D-Glucose-1,6-Bisphosphate, subunit A, domain 3"/>
    <property type="match status" value="3"/>
</dbReference>
<dbReference type="GO" id="GO:0004615">
    <property type="term" value="F:phosphomannomutase activity"/>
    <property type="evidence" value="ECO:0007669"/>
    <property type="project" value="TreeGrafter"/>
</dbReference>
<gene>
    <name evidence="12" type="ORF">IAB90_02755</name>
</gene>
<dbReference type="PRINTS" id="PR00509">
    <property type="entry name" value="PGMPMM"/>
</dbReference>
<evidence type="ECO:0000256" key="4">
    <source>
        <dbReference type="ARBA" id="ARBA00022723"/>
    </source>
</evidence>
<evidence type="ECO:0000313" key="13">
    <source>
        <dbReference type="Proteomes" id="UP000824179"/>
    </source>
</evidence>
<keyword evidence="6" id="KW-0413">Isomerase</keyword>
<dbReference type="InterPro" id="IPR005843">
    <property type="entry name" value="A-D-PHexomutase_C"/>
</dbReference>
<dbReference type="Pfam" id="PF02879">
    <property type="entry name" value="PGM_PMM_II"/>
    <property type="match status" value="1"/>
</dbReference>
<dbReference type="InterPro" id="IPR016055">
    <property type="entry name" value="A-D-PHexomutase_a/b/a-I/II/III"/>
</dbReference>
<dbReference type="GO" id="GO:0009252">
    <property type="term" value="P:peptidoglycan biosynthetic process"/>
    <property type="evidence" value="ECO:0007669"/>
    <property type="project" value="TreeGrafter"/>
</dbReference>
<evidence type="ECO:0000256" key="2">
    <source>
        <dbReference type="ARBA" id="ARBA00010231"/>
    </source>
</evidence>
<dbReference type="InterPro" id="IPR050060">
    <property type="entry name" value="Phosphoglucosamine_mutase"/>
</dbReference>
<dbReference type="InterPro" id="IPR005846">
    <property type="entry name" value="A-D-PHexomutase_a/b/a-III"/>
</dbReference>
<evidence type="ECO:0000313" key="12">
    <source>
        <dbReference type="EMBL" id="HIR39280.1"/>
    </source>
</evidence>
<dbReference type="PROSITE" id="PS00710">
    <property type="entry name" value="PGM_PMM"/>
    <property type="match status" value="1"/>
</dbReference>
<keyword evidence="3" id="KW-0597">Phosphoprotein</keyword>
<dbReference type="InterPro" id="IPR005841">
    <property type="entry name" value="Alpha-D-phosphohexomutase_SF"/>
</dbReference>
<dbReference type="EMBL" id="DVHB01000050">
    <property type="protein sequence ID" value="HIR39280.1"/>
    <property type="molecule type" value="Genomic_DNA"/>
</dbReference>
<dbReference type="SUPFAM" id="SSF55957">
    <property type="entry name" value="Phosphoglucomutase, C-terminal domain"/>
    <property type="match status" value="1"/>
</dbReference>
<dbReference type="InterPro" id="IPR016066">
    <property type="entry name" value="A-D-PHexomutase_CS"/>
</dbReference>
<feature type="domain" description="Alpha-D-phosphohexomutase alpha/beta/alpha" evidence="11">
    <location>
        <begin position="269"/>
        <end position="376"/>
    </location>
</feature>
<evidence type="ECO:0000256" key="6">
    <source>
        <dbReference type="ARBA" id="ARBA00023235"/>
    </source>
</evidence>
<protein>
    <submittedName>
        <fullName evidence="12">Phosphoglucosamine mutase</fullName>
    </submittedName>
</protein>
<evidence type="ECO:0000256" key="7">
    <source>
        <dbReference type="RuleBase" id="RU004326"/>
    </source>
</evidence>
<reference evidence="12" key="2">
    <citation type="journal article" date="2021" name="PeerJ">
        <title>Extensive microbial diversity within the chicken gut microbiome revealed by metagenomics and culture.</title>
        <authorList>
            <person name="Gilroy R."/>
            <person name="Ravi A."/>
            <person name="Getino M."/>
            <person name="Pursley I."/>
            <person name="Horton D.L."/>
            <person name="Alikhan N.F."/>
            <person name="Baker D."/>
            <person name="Gharbi K."/>
            <person name="Hall N."/>
            <person name="Watson M."/>
            <person name="Adriaenssens E.M."/>
            <person name="Foster-Nyarko E."/>
            <person name="Jarju S."/>
            <person name="Secka A."/>
            <person name="Antonio M."/>
            <person name="Oren A."/>
            <person name="Chaudhuri R.R."/>
            <person name="La Ragione R."/>
            <person name="Hildebrand F."/>
            <person name="Pallen M.J."/>
        </authorList>
    </citation>
    <scope>NUCLEOTIDE SEQUENCE</scope>
    <source>
        <strain evidence="12">ChiW25-3613</strain>
    </source>
</reference>
<evidence type="ECO:0000256" key="3">
    <source>
        <dbReference type="ARBA" id="ARBA00022553"/>
    </source>
</evidence>
<dbReference type="GO" id="GO:0006048">
    <property type="term" value="P:UDP-N-acetylglucosamine biosynthetic process"/>
    <property type="evidence" value="ECO:0007669"/>
    <property type="project" value="TreeGrafter"/>
</dbReference>
<dbReference type="PANTHER" id="PTHR42946:SF1">
    <property type="entry name" value="PHOSPHOGLUCOMUTASE (ALPHA-D-GLUCOSE-1,6-BISPHOSPHATE-DEPENDENT)"/>
    <property type="match status" value="1"/>
</dbReference>
<dbReference type="InterPro" id="IPR005845">
    <property type="entry name" value="A-D-PHexomutase_a/b/a-II"/>
</dbReference>
<evidence type="ECO:0000259" key="8">
    <source>
        <dbReference type="Pfam" id="PF00408"/>
    </source>
</evidence>
<evidence type="ECO:0000259" key="10">
    <source>
        <dbReference type="Pfam" id="PF02879"/>
    </source>
</evidence>
<dbReference type="Pfam" id="PF02880">
    <property type="entry name" value="PGM_PMM_III"/>
    <property type="match status" value="1"/>
</dbReference>
<evidence type="ECO:0000259" key="9">
    <source>
        <dbReference type="Pfam" id="PF02878"/>
    </source>
</evidence>
<feature type="domain" description="Alpha-D-phosphohexomutase alpha/beta/alpha" evidence="10">
    <location>
        <begin position="172"/>
        <end position="265"/>
    </location>
</feature>
<proteinExistence type="inferred from homology"/>
<comment type="caution">
    <text evidence="12">The sequence shown here is derived from an EMBL/GenBank/DDBJ whole genome shotgun (WGS) entry which is preliminary data.</text>
</comment>
<dbReference type="SUPFAM" id="SSF53738">
    <property type="entry name" value="Phosphoglucomutase, first 3 domains"/>
    <property type="match status" value="3"/>
</dbReference>
<dbReference type="Gene3D" id="3.30.310.50">
    <property type="entry name" value="Alpha-D-phosphohexomutase, C-terminal domain"/>
    <property type="match status" value="1"/>
</dbReference>
<keyword evidence="5 7" id="KW-0460">Magnesium</keyword>
<feature type="domain" description="Alpha-D-phosphohexomutase alpha/beta/alpha" evidence="9">
    <location>
        <begin position="5"/>
        <end position="139"/>
    </location>
</feature>
<dbReference type="GO" id="GO:0000287">
    <property type="term" value="F:magnesium ion binding"/>
    <property type="evidence" value="ECO:0007669"/>
    <property type="project" value="InterPro"/>
</dbReference>
<dbReference type="AlphaFoldDB" id="A0A9D1AFT7"/>
<evidence type="ECO:0000259" key="11">
    <source>
        <dbReference type="Pfam" id="PF02880"/>
    </source>
</evidence>